<sequence length="295" mass="31482">MPDRSAYARRMPGPDARTRGRDTEPRLAGPPASDVPVPAAVARFAVGAPLEAVWHNEAGGFTWRALDPDGRPTLYLKWSPADGPDLEAEAQRLAWVAEQVPGVRVPDVVTHGSDGSGAWLVTRAIDADPAVADRWRAEPRTAARAIGAGLRRLHDAAPVASCPFVWSAEQRLAAARGRVAAGEGPSTWHPEHRSLDATRALALLADVPEPDPVVCHGDACAPNTLIDAAGRWAGLVDLGRLGVADRWADLAVATWSLGWNFGTDVPGLEAELLDAYGIAADPRKSAYYRLLWDLS</sequence>
<organism evidence="12 13">
    <name type="scientific">Cellulomonas soli</name>
    <dbReference type="NCBI Taxonomy" id="931535"/>
    <lineage>
        <taxon>Bacteria</taxon>
        <taxon>Bacillati</taxon>
        <taxon>Actinomycetota</taxon>
        <taxon>Actinomycetes</taxon>
        <taxon>Micrococcales</taxon>
        <taxon>Cellulomonadaceae</taxon>
        <taxon>Cellulomonas</taxon>
    </lineage>
</organism>
<dbReference type="GO" id="GO:0005524">
    <property type="term" value="F:ATP binding"/>
    <property type="evidence" value="ECO:0007669"/>
    <property type="project" value="UniProtKB-KW"/>
</dbReference>
<dbReference type="InterPro" id="IPR011009">
    <property type="entry name" value="Kinase-like_dom_sf"/>
</dbReference>
<evidence type="ECO:0000313" key="13">
    <source>
        <dbReference type="Proteomes" id="UP000321798"/>
    </source>
</evidence>
<name>A0A512PFI8_9CELL</name>
<dbReference type="InterPro" id="IPR051678">
    <property type="entry name" value="AGP_Transferase"/>
</dbReference>
<dbReference type="GO" id="GO:0016773">
    <property type="term" value="F:phosphotransferase activity, alcohol group as acceptor"/>
    <property type="evidence" value="ECO:0007669"/>
    <property type="project" value="InterPro"/>
</dbReference>
<evidence type="ECO:0000256" key="1">
    <source>
        <dbReference type="ARBA" id="ARBA00006219"/>
    </source>
</evidence>
<evidence type="ECO:0000256" key="8">
    <source>
        <dbReference type="PIRSR" id="PIRSR000706-1"/>
    </source>
</evidence>
<evidence type="ECO:0000256" key="5">
    <source>
        <dbReference type="ARBA" id="ARBA00022840"/>
    </source>
</evidence>
<evidence type="ECO:0000256" key="9">
    <source>
        <dbReference type="PIRSR" id="PIRSR000706-2"/>
    </source>
</evidence>
<evidence type="ECO:0000256" key="2">
    <source>
        <dbReference type="ARBA" id="ARBA00022679"/>
    </source>
</evidence>
<evidence type="ECO:0000256" key="7">
    <source>
        <dbReference type="PIRNR" id="PIRNR000706"/>
    </source>
</evidence>
<evidence type="ECO:0000313" key="12">
    <source>
        <dbReference type="EMBL" id="GEP69953.1"/>
    </source>
</evidence>
<dbReference type="GO" id="GO:0016301">
    <property type="term" value="F:kinase activity"/>
    <property type="evidence" value="ECO:0007669"/>
    <property type="project" value="UniProtKB-KW"/>
</dbReference>
<feature type="binding site" evidence="9">
    <location>
        <position position="223"/>
    </location>
    <ligand>
        <name>Mg(2+)</name>
        <dbReference type="ChEBI" id="CHEBI:18420"/>
    </ligand>
</feature>
<evidence type="ECO:0000259" key="11">
    <source>
        <dbReference type="Pfam" id="PF01636"/>
    </source>
</evidence>
<dbReference type="AlphaFoldDB" id="A0A512PFI8"/>
<keyword evidence="4 7" id="KW-0418">Kinase</keyword>
<keyword evidence="2 7" id="KW-0808">Transferase</keyword>
<gene>
    <name evidence="12" type="ORF">CSO01_26680</name>
</gene>
<dbReference type="CDD" id="cd05150">
    <property type="entry name" value="APH"/>
    <property type="match status" value="1"/>
</dbReference>
<comment type="similarity">
    <text evidence="1 7">Belongs to the aminoglycoside phosphotransferase family.</text>
</comment>
<keyword evidence="3 7" id="KW-0547">Nucleotide-binding</keyword>
<proteinExistence type="inferred from homology"/>
<dbReference type="GO" id="GO:0046677">
    <property type="term" value="P:response to antibiotic"/>
    <property type="evidence" value="ECO:0007669"/>
    <property type="project" value="UniProtKB-KW"/>
</dbReference>
<keyword evidence="6 7" id="KW-0046">Antibiotic resistance</keyword>
<dbReference type="Proteomes" id="UP000321798">
    <property type="component" value="Unassembled WGS sequence"/>
</dbReference>
<dbReference type="Pfam" id="PF01636">
    <property type="entry name" value="APH"/>
    <property type="match status" value="1"/>
</dbReference>
<dbReference type="Gene3D" id="3.30.200.20">
    <property type="entry name" value="Phosphorylase Kinase, domain 1"/>
    <property type="match status" value="1"/>
</dbReference>
<comment type="caution">
    <text evidence="12">The sequence shown here is derived from an EMBL/GenBank/DDBJ whole genome shotgun (WGS) entry which is preliminary data.</text>
</comment>
<evidence type="ECO:0000256" key="10">
    <source>
        <dbReference type="SAM" id="MobiDB-lite"/>
    </source>
</evidence>
<keyword evidence="9" id="KW-0479">Metal-binding</keyword>
<dbReference type="PANTHER" id="PTHR21310">
    <property type="entry name" value="AMINOGLYCOSIDE PHOSPHOTRANSFERASE-RELATED-RELATED"/>
    <property type="match status" value="1"/>
</dbReference>
<dbReference type="EMBL" id="BKAL01000010">
    <property type="protein sequence ID" value="GEP69953.1"/>
    <property type="molecule type" value="Genomic_DNA"/>
</dbReference>
<evidence type="ECO:0000256" key="4">
    <source>
        <dbReference type="ARBA" id="ARBA00022777"/>
    </source>
</evidence>
<feature type="compositionally biased region" description="Basic and acidic residues" evidence="10">
    <location>
        <begin position="16"/>
        <end position="25"/>
    </location>
</feature>
<dbReference type="InterPro" id="IPR024165">
    <property type="entry name" value="Kan/Strep_kinase"/>
</dbReference>
<dbReference type="PANTHER" id="PTHR21310:SF41">
    <property type="entry name" value="3'-PHOSPHOTRANSFERASE, PUTATIVE-RELATED"/>
    <property type="match status" value="1"/>
</dbReference>
<reference evidence="12 13" key="1">
    <citation type="submission" date="2019-07" db="EMBL/GenBank/DDBJ databases">
        <title>Whole genome shotgun sequence of Cellulomonas soli NBRC 109434.</title>
        <authorList>
            <person name="Hosoyama A."/>
            <person name="Uohara A."/>
            <person name="Ohji S."/>
            <person name="Ichikawa N."/>
        </authorList>
    </citation>
    <scope>NUCLEOTIDE SEQUENCE [LARGE SCALE GENOMIC DNA]</scope>
    <source>
        <strain evidence="12 13">NBRC 109434</strain>
    </source>
</reference>
<feature type="active site" description="Proton acceptor" evidence="8">
    <location>
        <position position="218"/>
    </location>
</feature>
<dbReference type="Gene3D" id="3.90.1200.10">
    <property type="match status" value="1"/>
</dbReference>
<feature type="binding site" evidence="9">
    <location>
        <position position="237"/>
    </location>
    <ligand>
        <name>Mg(2+)</name>
        <dbReference type="ChEBI" id="CHEBI:18420"/>
    </ligand>
</feature>
<dbReference type="InterPro" id="IPR002575">
    <property type="entry name" value="Aminoglycoside_PTrfase"/>
</dbReference>
<dbReference type="PIRSF" id="PIRSF000706">
    <property type="entry name" value="Kanamycin_kin"/>
    <property type="match status" value="1"/>
</dbReference>
<dbReference type="SUPFAM" id="SSF56112">
    <property type="entry name" value="Protein kinase-like (PK-like)"/>
    <property type="match status" value="1"/>
</dbReference>
<protein>
    <submittedName>
        <fullName evidence="12">Aminoglycoside phosphotransferase APH(3')</fullName>
    </submittedName>
</protein>
<evidence type="ECO:0000256" key="6">
    <source>
        <dbReference type="ARBA" id="ARBA00023251"/>
    </source>
</evidence>
<keyword evidence="9" id="KW-0460">Magnesium</keyword>
<dbReference type="GO" id="GO:0046872">
    <property type="term" value="F:metal ion binding"/>
    <property type="evidence" value="ECO:0007669"/>
    <property type="project" value="UniProtKB-KW"/>
</dbReference>
<keyword evidence="5 7" id="KW-0067">ATP-binding</keyword>
<feature type="domain" description="Aminoglycoside phosphotransferase" evidence="11">
    <location>
        <begin position="62"/>
        <end position="284"/>
    </location>
</feature>
<evidence type="ECO:0000256" key="3">
    <source>
        <dbReference type="ARBA" id="ARBA00022741"/>
    </source>
</evidence>
<accession>A0A512PFI8</accession>
<feature type="region of interest" description="Disordered" evidence="10">
    <location>
        <begin position="1"/>
        <end position="34"/>
    </location>
</feature>
<keyword evidence="13" id="KW-1185">Reference proteome</keyword>